<gene>
    <name evidence="1" type="ORF">PV04_01628</name>
</gene>
<proteinExistence type="predicted"/>
<dbReference type="HOGENOM" id="CLU_1959294_0_0_1"/>
<dbReference type="AlphaFoldDB" id="A0A0D2G432"/>
<protein>
    <submittedName>
        <fullName evidence="1">Uncharacterized protein</fullName>
    </submittedName>
</protein>
<evidence type="ECO:0000313" key="2">
    <source>
        <dbReference type="Proteomes" id="UP000054266"/>
    </source>
</evidence>
<keyword evidence="2" id="KW-1185">Reference proteome</keyword>
<evidence type="ECO:0000313" key="1">
    <source>
        <dbReference type="EMBL" id="KIW73515.1"/>
    </source>
</evidence>
<sequence>MKRIVALEAQNQRMMELIKNSSTEQVKMTQSWAQVIANAPTANQVLGHHTGVTTVPARTKTAPLTSFSPVVLWPKINLSANRTPWSTGRITSPSAPPSRLTCPRCLKARIGNGFERSWLVRWELFLKV</sequence>
<name>A0A0D2G432_9EURO</name>
<accession>A0A0D2G432</accession>
<organism evidence="1 2">
    <name type="scientific">Phialophora macrospora</name>
    <dbReference type="NCBI Taxonomy" id="1851006"/>
    <lineage>
        <taxon>Eukaryota</taxon>
        <taxon>Fungi</taxon>
        <taxon>Dikarya</taxon>
        <taxon>Ascomycota</taxon>
        <taxon>Pezizomycotina</taxon>
        <taxon>Eurotiomycetes</taxon>
        <taxon>Chaetothyriomycetidae</taxon>
        <taxon>Chaetothyriales</taxon>
        <taxon>Herpotrichiellaceae</taxon>
        <taxon>Phialophora</taxon>
    </lineage>
</organism>
<dbReference type="EMBL" id="KN846956">
    <property type="protein sequence ID" value="KIW73515.1"/>
    <property type="molecule type" value="Genomic_DNA"/>
</dbReference>
<reference evidence="1 2" key="1">
    <citation type="submission" date="2015-01" db="EMBL/GenBank/DDBJ databases">
        <title>The Genome Sequence of Capronia semiimmersa CBS27337.</title>
        <authorList>
            <consortium name="The Broad Institute Genomics Platform"/>
            <person name="Cuomo C."/>
            <person name="de Hoog S."/>
            <person name="Gorbushina A."/>
            <person name="Stielow B."/>
            <person name="Teixiera M."/>
            <person name="Abouelleil A."/>
            <person name="Chapman S.B."/>
            <person name="Priest M."/>
            <person name="Young S.K."/>
            <person name="Wortman J."/>
            <person name="Nusbaum C."/>
            <person name="Birren B."/>
        </authorList>
    </citation>
    <scope>NUCLEOTIDE SEQUENCE [LARGE SCALE GENOMIC DNA]</scope>
    <source>
        <strain evidence="1 2">CBS 27337</strain>
    </source>
</reference>
<dbReference type="Proteomes" id="UP000054266">
    <property type="component" value="Unassembled WGS sequence"/>
</dbReference>